<comment type="caution">
    <text evidence="2">The sequence shown here is derived from an EMBL/GenBank/DDBJ whole genome shotgun (WGS) entry which is preliminary data.</text>
</comment>
<dbReference type="EMBL" id="JBFOLJ010000045">
    <property type="protein sequence ID" value="KAL2457056.1"/>
    <property type="molecule type" value="Genomic_DNA"/>
</dbReference>
<gene>
    <name evidence="2" type="ORF">Fot_56467</name>
</gene>
<reference evidence="3" key="1">
    <citation type="submission" date="2024-07" db="EMBL/GenBank/DDBJ databases">
        <title>Two chromosome-level genome assemblies of Korean endemic species Abeliophyllum distichum and Forsythia ovata (Oleaceae).</title>
        <authorList>
            <person name="Jang H."/>
        </authorList>
    </citation>
    <scope>NUCLEOTIDE SEQUENCE [LARGE SCALE GENOMIC DNA]</scope>
</reference>
<evidence type="ECO:0000256" key="1">
    <source>
        <dbReference type="SAM" id="Phobius"/>
    </source>
</evidence>
<evidence type="ECO:0000313" key="3">
    <source>
        <dbReference type="Proteomes" id="UP001604277"/>
    </source>
</evidence>
<protein>
    <submittedName>
        <fullName evidence="2">Uncharacterized protein</fullName>
    </submittedName>
</protein>
<organism evidence="2 3">
    <name type="scientific">Forsythia ovata</name>
    <dbReference type="NCBI Taxonomy" id="205694"/>
    <lineage>
        <taxon>Eukaryota</taxon>
        <taxon>Viridiplantae</taxon>
        <taxon>Streptophyta</taxon>
        <taxon>Embryophyta</taxon>
        <taxon>Tracheophyta</taxon>
        <taxon>Spermatophyta</taxon>
        <taxon>Magnoliopsida</taxon>
        <taxon>eudicotyledons</taxon>
        <taxon>Gunneridae</taxon>
        <taxon>Pentapetalae</taxon>
        <taxon>asterids</taxon>
        <taxon>lamiids</taxon>
        <taxon>Lamiales</taxon>
        <taxon>Oleaceae</taxon>
        <taxon>Forsythieae</taxon>
        <taxon>Forsythia</taxon>
    </lineage>
</organism>
<keyword evidence="3" id="KW-1185">Reference proteome</keyword>
<keyword evidence="1" id="KW-1133">Transmembrane helix</keyword>
<feature type="transmembrane region" description="Helical" evidence="1">
    <location>
        <begin position="27"/>
        <end position="49"/>
    </location>
</feature>
<keyword evidence="1" id="KW-0472">Membrane</keyword>
<sequence>MGSPQSCLGEHWQEAGLNQIGFVRNPFYWIAAFSFIFTYLAGTAVYSVVVSSINAEELHSSVSRSVRKGAALTGKGVLVPLSRGASTASWLSKAFQSGFPKQLERNPLLYRALILAQSVVSGGLVGPPVRFTKYKAQGLFSGSPQKAGCLLSLWSDSN</sequence>
<proteinExistence type="predicted"/>
<dbReference type="AlphaFoldDB" id="A0ABD1NZR0"/>
<keyword evidence="1" id="KW-0812">Transmembrane</keyword>
<accession>A0ABD1NZR0</accession>
<dbReference type="Proteomes" id="UP001604277">
    <property type="component" value="Unassembled WGS sequence"/>
</dbReference>
<evidence type="ECO:0000313" key="2">
    <source>
        <dbReference type="EMBL" id="KAL2457056.1"/>
    </source>
</evidence>
<name>A0ABD1NZR0_9LAMI</name>